<organism evidence="13 14">
    <name type="scientific">Glarea lozoyensis (strain ATCC 74030 / MF5533)</name>
    <dbReference type="NCBI Taxonomy" id="1104152"/>
    <lineage>
        <taxon>Eukaryota</taxon>
        <taxon>Fungi</taxon>
        <taxon>Dikarya</taxon>
        <taxon>Ascomycota</taxon>
        <taxon>Pezizomycotina</taxon>
        <taxon>Leotiomycetes</taxon>
        <taxon>Helotiales</taxon>
        <taxon>Helotiaceae</taxon>
        <taxon>Glarea</taxon>
    </lineage>
</organism>
<feature type="region of interest" description="Disordered" evidence="11">
    <location>
        <begin position="1"/>
        <end position="51"/>
    </location>
</feature>
<keyword evidence="14" id="KW-1185">Reference proteome</keyword>
<evidence type="ECO:0000256" key="5">
    <source>
        <dbReference type="ARBA" id="ARBA00011538"/>
    </source>
</evidence>
<accession>H0ES01</accession>
<dbReference type="InParanoid" id="H0ES01"/>
<evidence type="ECO:0000259" key="12">
    <source>
        <dbReference type="Pfam" id="PF00125"/>
    </source>
</evidence>
<dbReference type="AlphaFoldDB" id="H0ES01"/>
<evidence type="ECO:0000256" key="2">
    <source>
        <dbReference type="ARBA" id="ARBA00004123"/>
    </source>
</evidence>
<dbReference type="OrthoDB" id="3919494at2759"/>
<dbReference type="PRINTS" id="PR00623">
    <property type="entry name" value="HISTONEH4"/>
</dbReference>
<evidence type="ECO:0000256" key="10">
    <source>
        <dbReference type="RuleBase" id="RU000528"/>
    </source>
</evidence>
<dbReference type="SMART" id="SM00417">
    <property type="entry name" value="H4"/>
    <property type="match status" value="1"/>
</dbReference>
<dbReference type="PANTHER" id="PTHR10484">
    <property type="entry name" value="HISTONE H4"/>
    <property type="match status" value="1"/>
</dbReference>
<proteinExistence type="inferred from homology"/>
<comment type="similarity">
    <text evidence="4 10">Belongs to the histone H4 family.</text>
</comment>
<dbReference type="InterPro" id="IPR007125">
    <property type="entry name" value="H2A/H2B/H3"/>
</dbReference>
<evidence type="ECO:0000313" key="13">
    <source>
        <dbReference type="EMBL" id="EHK98725.1"/>
    </source>
</evidence>
<dbReference type="SUPFAM" id="SSF47113">
    <property type="entry name" value="Histone-fold"/>
    <property type="match status" value="1"/>
</dbReference>
<keyword evidence="6 10" id="KW-0158">Chromosome</keyword>
<comment type="function">
    <text evidence="1 10">Core component of nucleosome. Nucleosomes wrap and compact DNA into chromatin, limiting DNA accessibility to the cellular machineries which require DNA as a template. Histones thereby play a central role in transcription regulation, DNA repair, DNA replication and chromosomal stability. DNA accessibility is regulated via a complex set of post-translational modifications of histones, also called histone code, and nucleosome remodeling.</text>
</comment>
<keyword evidence="7 10" id="KW-0238">DNA-binding</keyword>
<dbReference type="GO" id="GO:0005634">
    <property type="term" value="C:nucleus"/>
    <property type="evidence" value="ECO:0007669"/>
    <property type="project" value="UniProtKB-SubCell"/>
</dbReference>
<dbReference type="HOGENOM" id="CLU_109117_0_1_1"/>
<name>H0ES01_GLAL7</name>
<keyword evidence="9 10" id="KW-0544">Nucleosome core</keyword>
<evidence type="ECO:0000256" key="1">
    <source>
        <dbReference type="ARBA" id="ARBA00002001"/>
    </source>
</evidence>
<feature type="domain" description="Core Histone H2A/H2B/H3" evidence="12">
    <location>
        <begin position="79"/>
        <end position="131"/>
    </location>
</feature>
<evidence type="ECO:0000256" key="4">
    <source>
        <dbReference type="ARBA" id="ARBA00006564"/>
    </source>
</evidence>
<evidence type="ECO:0000256" key="3">
    <source>
        <dbReference type="ARBA" id="ARBA00004286"/>
    </source>
</evidence>
<dbReference type="GO" id="GO:0003677">
    <property type="term" value="F:DNA binding"/>
    <property type="evidence" value="ECO:0007669"/>
    <property type="project" value="UniProtKB-KW"/>
</dbReference>
<evidence type="ECO:0000256" key="6">
    <source>
        <dbReference type="ARBA" id="ARBA00022454"/>
    </source>
</evidence>
<reference evidence="13 14" key="1">
    <citation type="journal article" date="2012" name="Eukaryot. Cell">
        <title>Genome sequence of the fungus Glarea lozoyensis: the first genome sequence of a species from the Helotiaceae family.</title>
        <authorList>
            <person name="Youssar L."/>
            <person name="Gruening B.A."/>
            <person name="Erxleben A."/>
            <person name="Guenther S."/>
            <person name="Huettel W."/>
        </authorList>
    </citation>
    <scope>NUCLEOTIDE SEQUENCE [LARGE SCALE GENOMIC DNA]</scope>
    <source>
        <strain evidence="14">ATCC 74030 / MF5533</strain>
    </source>
</reference>
<dbReference type="GO" id="GO:0046982">
    <property type="term" value="F:protein heterodimerization activity"/>
    <property type="evidence" value="ECO:0007669"/>
    <property type="project" value="InterPro"/>
</dbReference>
<gene>
    <name evidence="13" type="ORF">M7I_5473</name>
</gene>
<feature type="compositionally biased region" description="Gly residues" evidence="11">
    <location>
        <begin position="36"/>
        <end position="47"/>
    </location>
</feature>
<keyword evidence="8 10" id="KW-0539">Nucleus</keyword>
<sequence length="158" mass="17086">MAPSYSPISVPRGTAGPSSSKARTTVGGKTVSGHPPGRGKGSLGLGLGKSSKFGAKRHRKVLKDNIDGVTKGDIRRMARRGGVKRISADIYSSMKTALKDYLTKVLNDAVQITSHCNRKTVTVPDVIFALRRQGRPIYGFDNYEDSKKKNLATAQNRK</sequence>
<comment type="subcellular location">
    <subcellularLocation>
        <location evidence="3">Chromosome</location>
    </subcellularLocation>
    <subcellularLocation>
        <location evidence="2">Nucleus</location>
    </subcellularLocation>
</comment>
<protein>
    <recommendedName>
        <fullName evidence="10">Histone H4</fullName>
    </recommendedName>
</protein>
<dbReference type="PROSITE" id="PS00047">
    <property type="entry name" value="HISTONE_H4"/>
    <property type="match status" value="1"/>
</dbReference>
<dbReference type="Proteomes" id="UP000005446">
    <property type="component" value="Unassembled WGS sequence"/>
</dbReference>
<evidence type="ECO:0000313" key="14">
    <source>
        <dbReference type="Proteomes" id="UP000005446"/>
    </source>
</evidence>
<comment type="caution">
    <text evidence="13">The sequence shown here is derived from an EMBL/GenBank/DDBJ whole genome shotgun (WGS) entry which is preliminary data.</text>
</comment>
<dbReference type="InterPro" id="IPR019809">
    <property type="entry name" value="Histone_H4_CS"/>
</dbReference>
<dbReference type="EMBL" id="AGUE01000138">
    <property type="protein sequence ID" value="EHK98725.1"/>
    <property type="molecule type" value="Genomic_DNA"/>
</dbReference>
<dbReference type="GO" id="GO:0030527">
    <property type="term" value="F:structural constituent of chromatin"/>
    <property type="evidence" value="ECO:0007669"/>
    <property type="project" value="InterPro"/>
</dbReference>
<evidence type="ECO:0000256" key="8">
    <source>
        <dbReference type="ARBA" id="ARBA00023242"/>
    </source>
</evidence>
<evidence type="ECO:0000256" key="9">
    <source>
        <dbReference type="ARBA" id="ARBA00023269"/>
    </source>
</evidence>
<dbReference type="InterPro" id="IPR001951">
    <property type="entry name" value="Histone_H4"/>
</dbReference>
<dbReference type="Pfam" id="PF00125">
    <property type="entry name" value="Histone"/>
    <property type="match status" value="1"/>
</dbReference>
<evidence type="ECO:0000256" key="7">
    <source>
        <dbReference type="ARBA" id="ARBA00023125"/>
    </source>
</evidence>
<dbReference type="CDD" id="cd22912">
    <property type="entry name" value="HFD_H4"/>
    <property type="match status" value="1"/>
</dbReference>
<dbReference type="FunFam" id="1.10.20.10:FF:000012">
    <property type="entry name" value="Histone H4"/>
    <property type="match status" value="1"/>
</dbReference>
<dbReference type="InterPro" id="IPR009072">
    <property type="entry name" value="Histone-fold"/>
</dbReference>
<dbReference type="GO" id="GO:0000786">
    <property type="term" value="C:nucleosome"/>
    <property type="evidence" value="ECO:0007669"/>
    <property type="project" value="UniProtKB-KW"/>
</dbReference>
<evidence type="ECO:0000256" key="11">
    <source>
        <dbReference type="SAM" id="MobiDB-lite"/>
    </source>
</evidence>
<comment type="subunit">
    <text evidence="5 10">The nucleosome is a histone octamer containing two molecules each of H2A, H2B, H3 and H4 assembled in one H3-H4 heterotetramer and two H2A-H2B heterodimers. The octamer wraps approximately 147 bp of DNA.</text>
</comment>
<dbReference type="Gene3D" id="1.10.20.10">
    <property type="entry name" value="Histone, subunit A"/>
    <property type="match status" value="1"/>
</dbReference>